<dbReference type="Gene3D" id="3.30.390.110">
    <property type="match status" value="1"/>
</dbReference>
<organism evidence="1 2">
    <name type="scientific">Sus scrofa</name>
    <name type="common">Pig</name>
    <dbReference type="NCBI Taxonomy" id="9823"/>
    <lineage>
        <taxon>Eukaryota</taxon>
        <taxon>Metazoa</taxon>
        <taxon>Chordata</taxon>
        <taxon>Craniata</taxon>
        <taxon>Vertebrata</taxon>
        <taxon>Euteleostomi</taxon>
        <taxon>Mammalia</taxon>
        <taxon>Eutheria</taxon>
        <taxon>Laurasiatheria</taxon>
        <taxon>Artiodactyla</taxon>
        <taxon>Suina</taxon>
        <taxon>Suidae</taxon>
        <taxon>Sus</taxon>
    </lineage>
</organism>
<dbReference type="PANTHER" id="PTHR10544">
    <property type="entry name" value="60S RIBOSOMAL PROTEIN L28"/>
    <property type="match status" value="1"/>
</dbReference>
<dbReference type="Proteomes" id="UP000694725">
    <property type="component" value="Unplaced"/>
</dbReference>
<sequence length="115" mass="12557">MIMGNCSTFLIERNKQMKSSKSSNLKTHNSFCYHELIHGKAVGVELAASGESVLTVLKQRRANKSQPPPVCGPPSTRRPWGTLSSIVHMTHTNKYCPDLHVVANGRAGTILGSQK</sequence>
<dbReference type="GO" id="GO:0005840">
    <property type="term" value="C:ribosome"/>
    <property type="evidence" value="ECO:0007669"/>
    <property type="project" value="InterPro"/>
</dbReference>
<dbReference type="Ensembl" id="ENSSSCT00065084959.1">
    <property type="protein sequence ID" value="ENSSSCP00065037101.1"/>
    <property type="gene ID" value="ENSSSCG00065061962.1"/>
</dbReference>
<accession>A0A8D1ZT08</accession>
<protein>
    <submittedName>
        <fullName evidence="1">Uncharacterized protein</fullName>
    </submittedName>
</protein>
<proteinExistence type="predicted"/>
<dbReference type="AlphaFoldDB" id="A0A8D1ZT08"/>
<dbReference type="GO" id="GO:0003735">
    <property type="term" value="F:structural constituent of ribosome"/>
    <property type="evidence" value="ECO:0007669"/>
    <property type="project" value="InterPro"/>
</dbReference>
<dbReference type="GO" id="GO:0006412">
    <property type="term" value="P:translation"/>
    <property type="evidence" value="ECO:0007669"/>
    <property type="project" value="InterPro"/>
</dbReference>
<dbReference type="InterPro" id="IPR002672">
    <property type="entry name" value="Ribosomal_eL28"/>
</dbReference>
<reference evidence="1" key="1">
    <citation type="submission" date="2025-08" db="UniProtKB">
        <authorList>
            <consortium name="Ensembl"/>
        </authorList>
    </citation>
    <scope>IDENTIFICATION</scope>
</reference>
<evidence type="ECO:0000313" key="1">
    <source>
        <dbReference type="Ensembl" id="ENSSSCP00065037101.1"/>
    </source>
</evidence>
<evidence type="ECO:0000313" key="2">
    <source>
        <dbReference type="Proteomes" id="UP000694725"/>
    </source>
</evidence>
<name>A0A8D1ZT08_PIG</name>